<dbReference type="GO" id="GO:0035861">
    <property type="term" value="C:site of double-strand break"/>
    <property type="evidence" value="ECO:0007669"/>
    <property type="project" value="TreeGrafter"/>
</dbReference>
<evidence type="ECO:0008006" key="3">
    <source>
        <dbReference type="Google" id="ProtNLM"/>
    </source>
</evidence>
<dbReference type="EMBL" id="KN570582">
    <property type="protein sequence ID" value="KHJ84019.1"/>
    <property type="molecule type" value="Genomic_DNA"/>
</dbReference>
<dbReference type="PANTHER" id="PTHR46060:SF2">
    <property type="entry name" value="HISTONE-LYSINE N-METHYLTRANSFERASE SETMAR"/>
    <property type="match status" value="1"/>
</dbReference>
<dbReference type="InterPro" id="IPR052709">
    <property type="entry name" value="Transposase-MT_Hybrid"/>
</dbReference>
<dbReference type="GO" id="GO:0031297">
    <property type="term" value="P:replication fork processing"/>
    <property type="evidence" value="ECO:0007669"/>
    <property type="project" value="TreeGrafter"/>
</dbReference>
<keyword evidence="2" id="KW-1185">Reference proteome</keyword>
<dbReference type="GO" id="GO:0000793">
    <property type="term" value="C:condensed chromosome"/>
    <property type="evidence" value="ECO:0007669"/>
    <property type="project" value="TreeGrafter"/>
</dbReference>
<accession>A0A0B1SGH3</accession>
<evidence type="ECO:0000313" key="1">
    <source>
        <dbReference type="EMBL" id="KHJ84019.1"/>
    </source>
</evidence>
<name>A0A0B1SGH3_OESDE</name>
<dbReference type="GO" id="GO:0003697">
    <property type="term" value="F:single-stranded DNA binding"/>
    <property type="evidence" value="ECO:0007669"/>
    <property type="project" value="TreeGrafter"/>
</dbReference>
<proteinExistence type="predicted"/>
<dbReference type="Proteomes" id="UP000053660">
    <property type="component" value="Unassembled WGS sequence"/>
</dbReference>
<gene>
    <name evidence="1" type="ORF">OESDEN_16271</name>
</gene>
<dbReference type="GO" id="GO:0044547">
    <property type="term" value="F:DNA topoisomerase binding"/>
    <property type="evidence" value="ECO:0007669"/>
    <property type="project" value="TreeGrafter"/>
</dbReference>
<dbReference type="PANTHER" id="PTHR46060">
    <property type="entry name" value="MARINER MOS1 TRANSPOSASE-LIKE PROTEIN"/>
    <property type="match status" value="1"/>
</dbReference>
<protein>
    <recommendedName>
        <fullName evidence="3">Mos1 transposase HTH domain-containing protein</fullName>
    </recommendedName>
</protein>
<dbReference type="Gene3D" id="1.10.10.10">
    <property type="entry name" value="Winged helix-like DNA-binding domain superfamily/Winged helix DNA-binding domain"/>
    <property type="match status" value="1"/>
</dbReference>
<dbReference type="GO" id="GO:0042800">
    <property type="term" value="F:histone H3K4 methyltransferase activity"/>
    <property type="evidence" value="ECO:0007669"/>
    <property type="project" value="TreeGrafter"/>
</dbReference>
<organism evidence="1 2">
    <name type="scientific">Oesophagostomum dentatum</name>
    <name type="common">Nodular worm</name>
    <dbReference type="NCBI Taxonomy" id="61180"/>
    <lineage>
        <taxon>Eukaryota</taxon>
        <taxon>Metazoa</taxon>
        <taxon>Ecdysozoa</taxon>
        <taxon>Nematoda</taxon>
        <taxon>Chromadorea</taxon>
        <taxon>Rhabditida</taxon>
        <taxon>Rhabditina</taxon>
        <taxon>Rhabditomorpha</taxon>
        <taxon>Strongyloidea</taxon>
        <taxon>Strongylidae</taxon>
        <taxon>Oesophagostomum</taxon>
    </lineage>
</organism>
<dbReference type="GO" id="GO:0006303">
    <property type="term" value="P:double-strand break repair via nonhomologous end joining"/>
    <property type="evidence" value="ECO:0007669"/>
    <property type="project" value="TreeGrafter"/>
</dbReference>
<evidence type="ECO:0000313" key="2">
    <source>
        <dbReference type="Proteomes" id="UP000053660"/>
    </source>
</evidence>
<dbReference type="GO" id="GO:0005634">
    <property type="term" value="C:nucleus"/>
    <property type="evidence" value="ECO:0007669"/>
    <property type="project" value="TreeGrafter"/>
</dbReference>
<dbReference type="GO" id="GO:0000729">
    <property type="term" value="P:DNA double-strand break processing"/>
    <property type="evidence" value="ECO:0007669"/>
    <property type="project" value="TreeGrafter"/>
</dbReference>
<dbReference type="OrthoDB" id="5872915at2759"/>
<reference evidence="1 2" key="1">
    <citation type="submission" date="2014-03" db="EMBL/GenBank/DDBJ databases">
        <title>Draft genome of the hookworm Oesophagostomum dentatum.</title>
        <authorList>
            <person name="Mitreva M."/>
        </authorList>
    </citation>
    <scope>NUCLEOTIDE SEQUENCE [LARGE SCALE GENOMIC DNA]</scope>
    <source>
        <strain evidence="1 2">OD-Hann</strain>
    </source>
</reference>
<dbReference type="GO" id="GO:0003690">
    <property type="term" value="F:double-stranded DNA binding"/>
    <property type="evidence" value="ECO:0007669"/>
    <property type="project" value="TreeGrafter"/>
</dbReference>
<sequence length="99" mass="11102">MNGRLDRAADCKAGDSNVPQWFKKFGSGDFCLKDASRTGRAIAVQDNNLKALLEAELSQTIRGIAEEAEVNRTAVVNGLKRIGKKRKFEKWVNHELNER</sequence>
<dbReference type="GO" id="GO:0000014">
    <property type="term" value="F:single-stranded DNA endodeoxyribonuclease activity"/>
    <property type="evidence" value="ECO:0007669"/>
    <property type="project" value="TreeGrafter"/>
</dbReference>
<dbReference type="GO" id="GO:0015074">
    <property type="term" value="P:DNA integration"/>
    <property type="evidence" value="ECO:0007669"/>
    <property type="project" value="TreeGrafter"/>
</dbReference>
<dbReference type="InterPro" id="IPR036388">
    <property type="entry name" value="WH-like_DNA-bd_sf"/>
</dbReference>
<dbReference type="GO" id="GO:0046975">
    <property type="term" value="F:histone H3K36 methyltransferase activity"/>
    <property type="evidence" value="ECO:0007669"/>
    <property type="project" value="TreeGrafter"/>
</dbReference>
<dbReference type="GO" id="GO:0044774">
    <property type="term" value="P:mitotic DNA integrity checkpoint signaling"/>
    <property type="evidence" value="ECO:0007669"/>
    <property type="project" value="TreeGrafter"/>
</dbReference>
<dbReference type="AlphaFoldDB" id="A0A0B1SGH3"/>